<evidence type="ECO:0000313" key="1">
    <source>
        <dbReference type="EMBL" id="MBT0769456.1"/>
    </source>
</evidence>
<dbReference type="RefSeq" id="WP_214155758.1">
    <property type="nucleotide sequence ID" value="NZ_JAHBAY010000004.1"/>
</dbReference>
<name>A0ABS5TEG4_9ACTN</name>
<proteinExistence type="predicted"/>
<reference evidence="1 2" key="1">
    <citation type="submission" date="2021-05" db="EMBL/GenBank/DDBJ databases">
        <title>Kineosporia and Streptomyces sp. nov. two new marine actinobacteria isolated from Coral.</title>
        <authorList>
            <person name="Buangrab K."/>
            <person name="Sutthacheep M."/>
            <person name="Yeemin T."/>
            <person name="Harunari E."/>
            <person name="Igarashi Y."/>
            <person name="Kanchanasin P."/>
            <person name="Tanasupawat S."/>
            <person name="Phongsopitanun W."/>
        </authorList>
    </citation>
    <scope>NUCLEOTIDE SEQUENCE [LARGE SCALE GENOMIC DNA]</scope>
    <source>
        <strain evidence="1 2">J2-2</strain>
    </source>
</reference>
<evidence type="ECO:0000313" key="2">
    <source>
        <dbReference type="Proteomes" id="UP001197247"/>
    </source>
</evidence>
<comment type="caution">
    <text evidence="1">The sequence shown here is derived from an EMBL/GenBank/DDBJ whole genome shotgun (WGS) entry which is preliminary data.</text>
</comment>
<accession>A0ABS5TEG4</accession>
<dbReference type="Proteomes" id="UP001197247">
    <property type="component" value="Unassembled WGS sequence"/>
</dbReference>
<organism evidence="1 2">
    <name type="scientific">Kineosporia corallincola</name>
    <dbReference type="NCBI Taxonomy" id="2835133"/>
    <lineage>
        <taxon>Bacteria</taxon>
        <taxon>Bacillati</taxon>
        <taxon>Actinomycetota</taxon>
        <taxon>Actinomycetes</taxon>
        <taxon>Kineosporiales</taxon>
        <taxon>Kineosporiaceae</taxon>
        <taxon>Kineosporia</taxon>
    </lineage>
</organism>
<keyword evidence="2" id="KW-1185">Reference proteome</keyword>
<evidence type="ECO:0008006" key="3">
    <source>
        <dbReference type="Google" id="ProtNLM"/>
    </source>
</evidence>
<protein>
    <recommendedName>
        <fullName evidence="3">Chromosome partitioning protein</fullName>
    </recommendedName>
</protein>
<gene>
    <name evidence="1" type="ORF">KIH74_11030</name>
</gene>
<dbReference type="EMBL" id="JAHBAY010000004">
    <property type="protein sequence ID" value="MBT0769456.1"/>
    <property type="molecule type" value="Genomic_DNA"/>
</dbReference>
<sequence>MVIEAGVVAGYLIAWAVRKARYAGGRLDAEVDLALDAGLEKLHGVVAGKLAGQAVLADLEDEAQQSGVSGGDGVSGVDDLTRQRLEMELTAAARKDELFAAAVTTLIQQIQHAERVSGPGAITVTGGVHADHGSAAAVTMGNVTIGQVPPDPSRPGRSDG</sequence>